<dbReference type="EC" id="3.6.1.22" evidence="2"/>
<gene>
    <name evidence="2" type="primary">nudC_1</name>
    <name evidence="2" type="ORF">NCTC9695_04209</name>
</gene>
<evidence type="ECO:0000313" key="3">
    <source>
        <dbReference type="Proteomes" id="UP000275777"/>
    </source>
</evidence>
<keyword evidence="2" id="KW-0378">Hydrolase</keyword>
<reference evidence="2 3" key="1">
    <citation type="submission" date="2018-12" db="EMBL/GenBank/DDBJ databases">
        <authorList>
            <consortium name="Pathogen Informatics"/>
        </authorList>
    </citation>
    <scope>NUCLEOTIDE SEQUENCE [LARGE SCALE GENOMIC DNA]</scope>
    <source>
        <strain evidence="2 3">NCTC9695</strain>
    </source>
</reference>
<organism evidence="2 3">
    <name type="scientific">Chromobacterium violaceum</name>
    <dbReference type="NCBI Taxonomy" id="536"/>
    <lineage>
        <taxon>Bacteria</taxon>
        <taxon>Pseudomonadati</taxon>
        <taxon>Pseudomonadota</taxon>
        <taxon>Betaproteobacteria</taxon>
        <taxon>Neisseriales</taxon>
        <taxon>Chromobacteriaceae</taxon>
        <taxon>Chromobacterium</taxon>
    </lineage>
</organism>
<dbReference type="GO" id="GO:0016787">
    <property type="term" value="F:hydrolase activity"/>
    <property type="evidence" value="ECO:0007669"/>
    <property type="project" value="UniProtKB-KW"/>
</dbReference>
<dbReference type="Proteomes" id="UP000275777">
    <property type="component" value="Chromosome"/>
</dbReference>
<name>A0A3S5DLN9_CHRVL</name>
<dbReference type="Gene3D" id="3.90.79.20">
    <property type="match status" value="1"/>
</dbReference>
<dbReference type="AlphaFoldDB" id="A0A3S5DLN9"/>
<dbReference type="EMBL" id="LR134182">
    <property type="protein sequence ID" value="VEB43750.1"/>
    <property type="molecule type" value="Genomic_DNA"/>
</dbReference>
<accession>A0A3S5DLN9</accession>
<dbReference type="InterPro" id="IPR015376">
    <property type="entry name" value="Znr_NADH_PPase"/>
</dbReference>
<proteinExistence type="predicted"/>
<evidence type="ECO:0000259" key="1">
    <source>
        <dbReference type="Pfam" id="PF09297"/>
    </source>
</evidence>
<sequence>MAAAAPGAAGHAMAQVQAAARAAQLRQFFHSHRFCGHCATPLAVSADQLGRHCPSCGQVYYPRISPP</sequence>
<feature type="domain" description="Zinc ribbon NADH pyrophosphatase" evidence="1">
    <location>
        <begin position="30"/>
        <end position="61"/>
    </location>
</feature>
<evidence type="ECO:0000313" key="2">
    <source>
        <dbReference type="EMBL" id="VEB43750.1"/>
    </source>
</evidence>
<protein>
    <submittedName>
        <fullName evidence="2">NADH pyrophosphatase</fullName>
        <ecNumber evidence="2">3.6.1.22</ecNumber>
    </submittedName>
</protein>
<dbReference type="Pfam" id="PF09297">
    <property type="entry name" value="Zn_ribbon_NUD"/>
    <property type="match status" value="1"/>
</dbReference>
<dbReference type="GO" id="GO:0046872">
    <property type="term" value="F:metal ion binding"/>
    <property type="evidence" value="ECO:0007669"/>
    <property type="project" value="InterPro"/>
</dbReference>